<dbReference type="Pfam" id="PF00072">
    <property type="entry name" value="Response_reg"/>
    <property type="match status" value="1"/>
</dbReference>
<sequence length="209" mass="24279">MKKLKKILLVDDDHNLINLLSYYLSAEGFLVNSAYTIRNALAFVHHDCPDLIISDIMIKDLNGYDFIKLLKLDNNLVHLPFIFLTAKGMTSDRIRGYNLGCFAYLTKPFNPRELLAIINNIFINIGIIKNNYRFTLNINQVFLHSKLFQSFTIKEKHVLELLLKGYMNKEIAISLNTSLRNVEKYVSRLLCKTNTRNRVQLIRLIICLL</sequence>
<dbReference type="InterPro" id="IPR011006">
    <property type="entry name" value="CheY-like_superfamily"/>
</dbReference>
<protein>
    <recommendedName>
        <fullName evidence="8">TctD transcriptional regulator</fullName>
    </recommendedName>
</protein>
<dbReference type="RefSeq" id="YP_009391737.1">
    <property type="nucleotide sequence ID" value="NC_035259.1"/>
</dbReference>
<keyword evidence="3" id="KW-0804">Transcription</keyword>
<reference evidence="7" key="1">
    <citation type="journal article" date="2017" name="J. Phycol.">
        <title>Analysis of chloroplast genomes and a supermatrix inform reclassification of the Rhodomelaceae (Rhodophyta).</title>
        <authorList>
            <person name="Diaz-Tapia P."/>
            <person name="Maggs C.A."/>
            <person name="West J.A."/>
            <person name="Verbruggen H."/>
        </authorList>
    </citation>
    <scope>NUCLEOTIDE SEQUENCE</scope>
    <source>
        <strain evidence="7">HV1501</strain>
    </source>
</reference>
<keyword evidence="7" id="KW-0934">Plastid</keyword>
<proteinExistence type="predicted"/>
<feature type="modified residue" description="4-aspartylphosphate" evidence="4">
    <location>
        <position position="55"/>
    </location>
</feature>
<evidence type="ECO:0000256" key="4">
    <source>
        <dbReference type="PROSITE-ProRule" id="PRU00169"/>
    </source>
</evidence>
<evidence type="ECO:0000256" key="1">
    <source>
        <dbReference type="ARBA" id="ARBA00023015"/>
    </source>
</evidence>
<dbReference type="GO" id="GO:0005829">
    <property type="term" value="C:cytosol"/>
    <property type="evidence" value="ECO:0007669"/>
    <property type="project" value="TreeGrafter"/>
</dbReference>
<evidence type="ECO:0008006" key="8">
    <source>
        <dbReference type="Google" id="ProtNLM"/>
    </source>
</evidence>
<feature type="domain" description="Response regulatory" evidence="6">
    <location>
        <begin position="6"/>
        <end position="122"/>
    </location>
</feature>
<evidence type="ECO:0000256" key="3">
    <source>
        <dbReference type="ARBA" id="ARBA00023163"/>
    </source>
</evidence>
<dbReference type="GO" id="GO:0000156">
    <property type="term" value="F:phosphorelay response regulator activity"/>
    <property type="evidence" value="ECO:0007669"/>
    <property type="project" value="TreeGrafter"/>
</dbReference>
<keyword evidence="4" id="KW-0597">Phosphoprotein</keyword>
<keyword evidence="7" id="KW-0150">Chloroplast</keyword>
<dbReference type="PANTHER" id="PTHR48111">
    <property type="entry name" value="REGULATOR OF RPOS"/>
    <property type="match status" value="1"/>
</dbReference>
<dbReference type="InterPro" id="IPR016032">
    <property type="entry name" value="Sig_transdc_resp-reg_C-effctor"/>
</dbReference>
<dbReference type="Gene3D" id="1.10.10.10">
    <property type="entry name" value="Winged helix-like DNA-binding domain superfamily/Winged helix DNA-binding domain"/>
    <property type="match status" value="1"/>
</dbReference>
<dbReference type="SUPFAM" id="SSF52172">
    <property type="entry name" value="CheY-like"/>
    <property type="match status" value="1"/>
</dbReference>
<dbReference type="PROSITE" id="PS50043">
    <property type="entry name" value="HTH_LUXR_2"/>
    <property type="match status" value="1"/>
</dbReference>
<dbReference type="Gene3D" id="3.40.50.2300">
    <property type="match status" value="1"/>
</dbReference>
<dbReference type="PROSITE" id="PS50110">
    <property type="entry name" value="RESPONSE_REGULATORY"/>
    <property type="match status" value="1"/>
</dbReference>
<geneLocation type="chloroplast" evidence="7"/>
<dbReference type="SUPFAM" id="SSF46894">
    <property type="entry name" value="C-terminal effector domain of the bipartite response regulators"/>
    <property type="match status" value="1"/>
</dbReference>
<dbReference type="SMART" id="SM00421">
    <property type="entry name" value="HTH_LUXR"/>
    <property type="match status" value="1"/>
</dbReference>
<gene>
    <name evidence="7" type="primary">ycf29</name>
</gene>
<dbReference type="CDD" id="cd06170">
    <property type="entry name" value="LuxR_C_like"/>
    <property type="match status" value="1"/>
</dbReference>
<dbReference type="EMBL" id="MF101410">
    <property type="protein sequence ID" value="ARW59881.1"/>
    <property type="molecule type" value="Genomic_DNA"/>
</dbReference>
<keyword evidence="1" id="KW-0805">Transcription regulation</keyword>
<evidence type="ECO:0000313" key="7">
    <source>
        <dbReference type="EMBL" id="ARW59881.1"/>
    </source>
</evidence>
<dbReference type="GO" id="GO:0000976">
    <property type="term" value="F:transcription cis-regulatory region binding"/>
    <property type="evidence" value="ECO:0007669"/>
    <property type="project" value="TreeGrafter"/>
</dbReference>
<dbReference type="Pfam" id="PF00196">
    <property type="entry name" value="GerE"/>
    <property type="match status" value="1"/>
</dbReference>
<feature type="domain" description="HTH luxR-type" evidence="5">
    <location>
        <begin position="144"/>
        <end position="209"/>
    </location>
</feature>
<dbReference type="InterPro" id="IPR001789">
    <property type="entry name" value="Sig_transdc_resp-reg_receiver"/>
</dbReference>
<dbReference type="SMART" id="SM00448">
    <property type="entry name" value="REC"/>
    <property type="match status" value="1"/>
</dbReference>
<accession>A0A1Z1M1Z6</accession>
<dbReference type="AlphaFoldDB" id="A0A1Z1M1Z6"/>
<evidence type="ECO:0000256" key="2">
    <source>
        <dbReference type="ARBA" id="ARBA00023125"/>
    </source>
</evidence>
<evidence type="ECO:0000259" key="6">
    <source>
        <dbReference type="PROSITE" id="PS50110"/>
    </source>
</evidence>
<dbReference type="PANTHER" id="PTHR48111:SF67">
    <property type="entry name" value="TRANSCRIPTIONAL REGULATORY PROTEIN TCTD"/>
    <property type="match status" value="1"/>
</dbReference>
<dbReference type="GO" id="GO:0006355">
    <property type="term" value="P:regulation of DNA-templated transcription"/>
    <property type="evidence" value="ECO:0007669"/>
    <property type="project" value="InterPro"/>
</dbReference>
<name>A0A1Z1M1Z6_9FLOR</name>
<dbReference type="GeneID" id="33348134"/>
<dbReference type="InterPro" id="IPR000792">
    <property type="entry name" value="Tscrpt_reg_LuxR_C"/>
</dbReference>
<organism evidence="7">
    <name type="scientific">Laurenciella marilzae</name>
    <dbReference type="NCBI Taxonomy" id="1413812"/>
    <lineage>
        <taxon>Eukaryota</taxon>
        <taxon>Rhodophyta</taxon>
        <taxon>Florideophyceae</taxon>
        <taxon>Rhodymeniophycidae</taxon>
        <taxon>Ceramiales</taxon>
        <taxon>Rhodomelaceae</taxon>
        <taxon>Laurencieae</taxon>
        <taxon>Laurenciella</taxon>
    </lineage>
</organism>
<keyword evidence="2" id="KW-0238">DNA-binding</keyword>
<dbReference type="GO" id="GO:0032993">
    <property type="term" value="C:protein-DNA complex"/>
    <property type="evidence" value="ECO:0007669"/>
    <property type="project" value="TreeGrafter"/>
</dbReference>
<dbReference type="InterPro" id="IPR036388">
    <property type="entry name" value="WH-like_DNA-bd_sf"/>
</dbReference>
<dbReference type="InterPro" id="IPR039420">
    <property type="entry name" value="WalR-like"/>
</dbReference>
<evidence type="ECO:0000259" key="5">
    <source>
        <dbReference type="PROSITE" id="PS50043"/>
    </source>
</evidence>